<sequence>MLTELSGGAIAAVAVLGVLAAAGGIAVFVVDSMARATFALLASFLAVAGMLLVLDLTYLAVITALMMTMEMAVMAVFMIMFMMNPAGLMPMTMVHNTRGSAAVGVGAFAVLVVGIWTVDWPTRDGEPPADPTRQLGEAIMGSHMLVMLVVGIGLFATILAGTVLATARGRYDRFGADLKASRPDDPVPGGLPR</sequence>
<feature type="transmembrane region" description="Helical" evidence="1">
    <location>
        <begin position="6"/>
        <end position="29"/>
    </location>
</feature>
<comment type="subcellular location">
    <subcellularLocation>
        <location evidence="1">Cell membrane</location>
        <topology evidence="1">Multi-pass membrane protein</topology>
    </subcellularLocation>
</comment>
<feature type="transmembrane region" description="Helical" evidence="1">
    <location>
        <begin position="60"/>
        <end position="81"/>
    </location>
</feature>
<keyword evidence="1" id="KW-0520">NAD</keyword>
<protein>
    <recommendedName>
        <fullName evidence="1">NADH-quinone oxidoreductase subunit J</fullName>
        <ecNumber evidence="1">7.1.1.-</ecNumber>
    </recommendedName>
</protein>
<dbReference type="EMBL" id="FNBT01000011">
    <property type="protein sequence ID" value="SDG07017.1"/>
    <property type="molecule type" value="Genomic_DNA"/>
</dbReference>
<dbReference type="Proteomes" id="UP000199406">
    <property type="component" value="Unassembled WGS sequence"/>
</dbReference>
<dbReference type="RefSeq" id="WP_091771215.1">
    <property type="nucleotide sequence ID" value="NZ_FNBT01000011.1"/>
</dbReference>
<dbReference type="GO" id="GO:0048038">
    <property type="term" value="F:quinone binding"/>
    <property type="evidence" value="ECO:0007669"/>
    <property type="project" value="UniProtKB-UniRule"/>
</dbReference>
<keyword evidence="1" id="KW-0472">Membrane</keyword>
<name>A0A1G7R8F0_9ACTN</name>
<accession>A0A1G7R8F0</accession>
<feature type="transmembrane region" description="Helical" evidence="1">
    <location>
        <begin position="101"/>
        <end position="118"/>
    </location>
</feature>
<feature type="transmembrane region" description="Helical" evidence="1">
    <location>
        <begin position="36"/>
        <end position="54"/>
    </location>
</feature>
<dbReference type="Pfam" id="PF00499">
    <property type="entry name" value="Oxidored_q3"/>
    <property type="match status" value="1"/>
</dbReference>
<keyword evidence="1" id="KW-0812">Transmembrane</keyword>
<keyword evidence="1" id="KW-0874">Quinone</keyword>
<organism evidence="2 3">
    <name type="scientific">Blastococcus aurantiacus</name>
    <dbReference type="NCBI Taxonomy" id="1550231"/>
    <lineage>
        <taxon>Bacteria</taxon>
        <taxon>Bacillati</taxon>
        <taxon>Actinomycetota</taxon>
        <taxon>Actinomycetes</taxon>
        <taxon>Geodermatophilales</taxon>
        <taxon>Geodermatophilaceae</taxon>
        <taxon>Blastococcus</taxon>
    </lineage>
</organism>
<reference evidence="3" key="1">
    <citation type="submission" date="2016-10" db="EMBL/GenBank/DDBJ databases">
        <authorList>
            <person name="Varghese N."/>
            <person name="Submissions S."/>
        </authorList>
    </citation>
    <scope>NUCLEOTIDE SEQUENCE [LARGE SCALE GENOMIC DNA]</scope>
    <source>
        <strain evidence="3">DSM 44268</strain>
    </source>
</reference>
<dbReference type="GO" id="GO:0008137">
    <property type="term" value="F:NADH dehydrogenase (ubiquinone) activity"/>
    <property type="evidence" value="ECO:0007669"/>
    <property type="project" value="UniProtKB-UniRule"/>
</dbReference>
<dbReference type="EC" id="7.1.1.-" evidence="1"/>
<comment type="catalytic activity">
    <reaction evidence="1">
        <text>a quinone + NADH + 5 H(+)(in) = a quinol + NAD(+) + 4 H(+)(out)</text>
        <dbReference type="Rhea" id="RHEA:57888"/>
        <dbReference type="ChEBI" id="CHEBI:15378"/>
        <dbReference type="ChEBI" id="CHEBI:24646"/>
        <dbReference type="ChEBI" id="CHEBI:57540"/>
        <dbReference type="ChEBI" id="CHEBI:57945"/>
        <dbReference type="ChEBI" id="CHEBI:132124"/>
    </reaction>
</comment>
<evidence type="ECO:0000313" key="3">
    <source>
        <dbReference type="Proteomes" id="UP000199406"/>
    </source>
</evidence>
<evidence type="ECO:0000256" key="1">
    <source>
        <dbReference type="RuleBase" id="RU004429"/>
    </source>
</evidence>
<keyword evidence="1" id="KW-1003">Cell membrane</keyword>
<proteinExistence type="inferred from homology"/>
<dbReference type="GO" id="GO:0005886">
    <property type="term" value="C:plasma membrane"/>
    <property type="evidence" value="ECO:0007669"/>
    <property type="project" value="UniProtKB-SubCell"/>
</dbReference>
<gene>
    <name evidence="2" type="ORF">SAMN05660662_0187</name>
</gene>
<dbReference type="OrthoDB" id="3401830at2"/>
<comment type="similarity">
    <text evidence="1">Belongs to the complex I subunit 6 family.</text>
</comment>
<dbReference type="STRING" id="1550231.SAMN05660662_0187"/>
<dbReference type="InterPro" id="IPR042106">
    <property type="entry name" value="Nuo/plastoQ_OxRdtase_6_NuoJ"/>
</dbReference>
<keyword evidence="1" id="KW-1133">Transmembrane helix</keyword>
<keyword evidence="3" id="KW-1185">Reference proteome</keyword>
<keyword evidence="2" id="KW-0830">Ubiquinone</keyword>
<dbReference type="InterPro" id="IPR001457">
    <property type="entry name" value="NADH_UbQ/plastoQ_OxRdtase_su6"/>
</dbReference>
<evidence type="ECO:0000313" key="2">
    <source>
        <dbReference type="EMBL" id="SDG07017.1"/>
    </source>
</evidence>
<dbReference type="AlphaFoldDB" id="A0A1G7R8F0"/>
<comment type="function">
    <text evidence="1">NDH-1 shuttles electrons from NADH, via FMN and iron-sulfur (Fe-S) centers, to quinones in the respiratory chain. Couples the redox reaction to proton translocation (for every two electrons transferred, four hydrogen ions are translocated across the cytoplasmic membrane), and thus conserves the redox energy in a proton gradient.</text>
</comment>
<feature type="transmembrane region" description="Helical" evidence="1">
    <location>
        <begin position="138"/>
        <end position="165"/>
    </location>
</feature>
<dbReference type="Gene3D" id="1.20.120.1200">
    <property type="entry name" value="NADH-ubiquinone/plastoquinone oxidoreductase chain 6, subunit NuoJ"/>
    <property type="match status" value="1"/>
</dbReference>